<dbReference type="OrthoDB" id="9813383at2"/>
<gene>
    <name evidence="2" type="ORF">FM110_07265</name>
</gene>
<keyword evidence="2" id="KW-0808">Transferase</keyword>
<accession>A0A1X6X0K3</accession>
<protein>
    <submittedName>
        <fullName evidence="2">COG2071: predicted glutamine amidotransferases in hypothetical Actinobacterial gene cluster</fullName>
    </submittedName>
</protein>
<proteinExistence type="predicted"/>
<dbReference type="GO" id="GO:0016740">
    <property type="term" value="F:transferase activity"/>
    <property type="evidence" value="ECO:0007669"/>
    <property type="project" value="UniProtKB-KW"/>
</dbReference>
<dbReference type="AlphaFoldDB" id="A0A1X6X0K3"/>
<feature type="compositionally biased region" description="Low complexity" evidence="1">
    <location>
        <begin position="265"/>
        <end position="278"/>
    </location>
</feature>
<reference evidence="2 3" key="1">
    <citation type="submission" date="2017-02" db="EMBL/GenBank/DDBJ databases">
        <authorList>
            <person name="Peterson S.W."/>
        </authorList>
    </citation>
    <scope>NUCLEOTIDE SEQUENCE [LARGE SCALE GENOMIC DNA]</scope>
    <source>
        <strain evidence="2 3">CIP104813</strain>
    </source>
</reference>
<dbReference type="PANTHER" id="PTHR43235:SF1">
    <property type="entry name" value="GLUTAMINE AMIDOTRANSFERASE PB2B2.05-RELATED"/>
    <property type="match status" value="1"/>
</dbReference>
<dbReference type="RefSeq" id="WP_087104055.1">
    <property type="nucleotide sequence ID" value="NZ_FWFG01000064.1"/>
</dbReference>
<dbReference type="Pfam" id="PF07722">
    <property type="entry name" value="Peptidase_C26"/>
    <property type="match status" value="1"/>
</dbReference>
<dbReference type="GO" id="GO:0005829">
    <property type="term" value="C:cytosol"/>
    <property type="evidence" value="ECO:0007669"/>
    <property type="project" value="TreeGrafter"/>
</dbReference>
<organism evidence="2 3">
    <name type="scientific">Brachybacterium nesterenkovii</name>
    <dbReference type="NCBI Taxonomy" id="47847"/>
    <lineage>
        <taxon>Bacteria</taxon>
        <taxon>Bacillati</taxon>
        <taxon>Actinomycetota</taxon>
        <taxon>Actinomycetes</taxon>
        <taxon>Micrococcales</taxon>
        <taxon>Dermabacteraceae</taxon>
        <taxon>Brachybacterium</taxon>
    </lineage>
</organism>
<evidence type="ECO:0000313" key="3">
    <source>
        <dbReference type="Proteomes" id="UP000195981"/>
    </source>
</evidence>
<dbReference type="EMBL" id="FWFG01000064">
    <property type="protein sequence ID" value="SLM91945.1"/>
    <property type="molecule type" value="Genomic_DNA"/>
</dbReference>
<keyword evidence="3" id="KW-1185">Reference proteome</keyword>
<dbReference type="InterPro" id="IPR029062">
    <property type="entry name" value="Class_I_gatase-like"/>
</dbReference>
<feature type="region of interest" description="Disordered" evidence="1">
    <location>
        <begin position="259"/>
        <end position="278"/>
    </location>
</feature>
<dbReference type="GO" id="GO:0006598">
    <property type="term" value="P:polyamine catabolic process"/>
    <property type="evidence" value="ECO:0007669"/>
    <property type="project" value="TreeGrafter"/>
</dbReference>
<dbReference type="GO" id="GO:0033969">
    <property type="term" value="F:gamma-glutamyl-gamma-aminobutyrate hydrolase activity"/>
    <property type="evidence" value="ECO:0007669"/>
    <property type="project" value="TreeGrafter"/>
</dbReference>
<evidence type="ECO:0000256" key="1">
    <source>
        <dbReference type="SAM" id="MobiDB-lite"/>
    </source>
</evidence>
<dbReference type="SUPFAM" id="SSF52317">
    <property type="entry name" value="Class I glutamine amidotransferase-like"/>
    <property type="match status" value="1"/>
</dbReference>
<dbReference type="Proteomes" id="UP000195981">
    <property type="component" value="Unassembled WGS sequence"/>
</dbReference>
<dbReference type="Gene3D" id="3.40.50.880">
    <property type="match status" value="1"/>
</dbReference>
<name>A0A1X6X0K3_9MICO</name>
<sequence>MAEHHGTTRRPLIGVTAGTAAMMQGAWAGHEAVTVTDHYVRALREAGARAVILAPQDPWSDDEVAELDGIVLTGGTDLDPALSGAAPRATDFPAQRERDAFELGLYRAARRTGVPVLGICRGLQLIVIAEGGDLHRHLPVDLPEHPHAFAEVTAVDVEIDAASDTGLALGTGARVAAYHHQGVRTCPPSLRVVARHASGLAMAVEAASGSPVIGVQWHPELTETRAATAAQAGAGADAAAGQQRAGVIAAFVSGARTERSRRVGRGASARAATAPQGS</sequence>
<keyword evidence="2" id="KW-0315">Glutamine amidotransferase</keyword>
<evidence type="ECO:0000313" key="2">
    <source>
        <dbReference type="EMBL" id="SLM91945.1"/>
    </source>
</evidence>
<dbReference type="PROSITE" id="PS51273">
    <property type="entry name" value="GATASE_TYPE_1"/>
    <property type="match status" value="1"/>
</dbReference>
<dbReference type="PANTHER" id="PTHR43235">
    <property type="entry name" value="GLUTAMINE AMIDOTRANSFERASE PB2B2.05-RELATED"/>
    <property type="match status" value="1"/>
</dbReference>
<dbReference type="CDD" id="cd01745">
    <property type="entry name" value="GATase1_2"/>
    <property type="match status" value="1"/>
</dbReference>
<dbReference type="InterPro" id="IPR044668">
    <property type="entry name" value="PuuD-like"/>
</dbReference>
<dbReference type="InterPro" id="IPR011697">
    <property type="entry name" value="Peptidase_C26"/>
</dbReference>